<evidence type="ECO:0000313" key="5">
    <source>
        <dbReference type="EMBL" id="MBO0454905.1"/>
    </source>
</evidence>
<comment type="caution">
    <text evidence="5">The sequence shown here is derived from an EMBL/GenBank/DDBJ whole genome shotgun (WGS) entry which is preliminary data.</text>
</comment>
<sequence length="231" mass="27063">MIEILIYYMDINQIHHSLSLYEGIVSKEKVMKIRKFRSINDASLSLFGEVLVRLAIKKNIGVSNCDIHIMHHTNGKPYTLVKGRQIYFNISHSNDYVICGIDDNEIGIDIEKILDIDLSISELVLSNYEREKLLELDKYAQKKYFYTIWTLKESFLKYTGEGLNDELSRLSFECSEEIKLYFENVISFSDLKFSEIQIDPEYKCHVCYNDSKVIAIEKITEEEIIKIFLNE</sequence>
<evidence type="ECO:0000259" key="4">
    <source>
        <dbReference type="Pfam" id="PF22624"/>
    </source>
</evidence>
<dbReference type="Pfam" id="PF01648">
    <property type="entry name" value="ACPS"/>
    <property type="match status" value="1"/>
</dbReference>
<dbReference type="RefSeq" id="WP_207110631.1">
    <property type="nucleotide sequence ID" value="NZ_JAFLVR010000078.1"/>
</dbReference>
<dbReference type="InterPro" id="IPR008278">
    <property type="entry name" value="4-PPantetheinyl_Trfase_dom"/>
</dbReference>
<dbReference type="EMBL" id="JAFLVR010000078">
    <property type="protein sequence ID" value="MBO0454905.1"/>
    <property type="molecule type" value="Genomic_DNA"/>
</dbReference>
<keyword evidence="2 5" id="KW-0808">Transferase</keyword>
<evidence type="ECO:0000313" key="6">
    <source>
        <dbReference type="Proteomes" id="UP000664495"/>
    </source>
</evidence>
<gene>
    <name evidence="5" type="ORF">JZO85_21795</name>
</gene>
<organism evidence="5 6">
    <name type="scientific">Candidatus Enterococcus murrayae</name>
    <dbReference type="NCBI Taxonomy" id="2815321"/>
    <lineage>
        <taxon>Bacteria</taxon>
        <taxon>Bacillati</taxon>
        <taxon>Bacillota</taxon>
        <taxon>Bacilli</taxon>
        <taxon>Lactobacillales</taxon>
        <taxon>Enterococcaceae</taxon>
        <taxon>Enterococcus</taxon>
    </lineage>
</organism>
<comment type="similarity">
    <text evidence="1">Belongs to the P-Pant transferase superfamily. Gsp/Sfp/HetI/AcpT family.</text>
</comment>
<dbReference type="InterPro" id="IPR037143">
    <property type="entry name" value="4-PPantetheinyl_Trfase_dom_sf"/>
</dbReference>
<dbReference type="SUPFAM" id="SSF56214">
    <property type="entry name" value="4'-phosphopantetheinyl transferase"/>
    <property type="match status" value="2"/>
</dbReference>
<name>A0ABS3HPU0_9ENTE</name>
<evidence type="ECO:0000259" key="3">
    <source>
        <dbReference type="Pfam" id="PF01648"/>
    </source>
</evidence>
<dbReference type="InterPro" id="IPR055066">
    <property type="entry name" value="AASDHPPT_N"/>
</dbReference>
<dbReference type="InterPro" id="IPR050559">
    <property type="entry name" value="P-Pant_transferase_sf"/>
</dbReference>
<evidence type="ECO:0000256" key="1">
    <source>
        <dbReference type="ARBA" id="ARBA00010990"/>
    </source>
</evidence>
<protein>
    <submittedName>
        <fullName evidence="5">4'-phosphopantetheinyl transferase superfamily protein</fullName>
    </submittedName>
</protein>
<dbReference type="PANTHER" id="PTHR12215">
    <property type="entry name" value="PHOSPHOPANTETHEINE TRANSFERASE"/>
    <property type="match status" value="1"/>
</dbReference>
<feature type="domain" description="4'-phosphopantetheinyl transferase N-terminal" evidence="4">
    <location>
        <begin position="22"/>
        <end position="98"/>
    </location>
</feature>
<dbReference type="Pfam" id="PF22624">
    <property type="entry name" value="AASDHPPT_N"/>
    <property type="match status" value="1"/>
</dbReference>
<proteinExistence type="inferred from homology"/>
<dbReference type="Gene3D" id="3.90.470.20">
    <property type="entry name" value="4'-phosphopantetheinyl transferase domain"/>
    <property type="match status" value="2"/>
</dbReference>
<reference evidence="5 6" key="1">
    <citation type="submission" date="2021-03" db="EMBL/GenBank/DDBJ databases">
        <title>Enterococcal diversity collection.</title>
        <authorList>
            <person name="Gilmore M.S."/>
            <person name="Schwartzman J."/>
            <person name="Van Tyne D."/>
            <person name="Martin M."/>
            <person name="Earl A.M."/>
            <person name="Manson A.L."/>
            <person name="Straub T."/>
            <person name="Salamzade R."/>
            <person name="Saavedra J."/>
            <person name="Lebreton F."/>
            <person name="Prichula J."/>
            <person name="Schaufler K."/>
            <person name="Gaca A."/>
            <person name="Sgardioli B."/>
            <person name="Wagenaar J."/>
            <person name="Strong T."/>
        </authorList>
    </citation>
    <scope>NUCLEOTIDE SEQUENCE [LARGE SCALE GENOMIC DNA]</scope>
    <source>
        <strain evidence="5 6">MJM16</strain>
    </source>
</reference>
<keyword evidence="6" id="KW-1185">Reference proteome</keyword>
<dbReference type="Proteomes" id="UP000664495">
    <property type="component" value="Unassembled WGS sequence"/>
</dbReference>
<dbReference type="GO" id="GO:0016740">
    <property type="term" value="F:transferase activity"/>
    <property type="evidence" value="ECO:0007669"/>
    <property type="project" value="UniProtKB-KW"/>
</dbReference>
<evidence type="ECO:0000256" key="2">
    <source>
        <dbReference type="ARBA" id="ARBA00022679"/>
    </source>
</evidence>
<dbReference type="PANTHER" id="PTHR12215:SF10">
    <property type="entry name" value="L-AMINOADIPATE-SEMIALDEHYDE DEHYDROGENASE-PHOSPHOPANTETHEINYL TRANSFERASE"/>
    <property type="match status" value="1"/>
</dbReference>
<feature type="domain" description="4'-phosphopantetheinyl transferase" evidence="3">
    <location>
        <begin position="106"/>
        <end position="183"/>
    </location>
</feature>
<accession>A0ABS3HPU0</accession>